<keyword evidence="1" id="KW-0813">Transport</keyword>
<dbReference type="GO" id="GO:0016887">
    <property type="term" value="F:ATP hydrolysis activity"/>
    <property type="evidence" value="ECO:0007669"/>
    <property type="project" value="InterPro"/>
</dbReference>
<organism evidence="6 7">
    <name type="scientific">Kutzneria buriramensis</name>
    <dbReference type="NCBI Taxonomy" id="1045776"/>
    <lineage>
        <taxon>Bacteria</taxon>
        <taxon>Bacillati</taxon>
        <taxon>Actinomycetota</taxon>
        <taxon>Actinomycetes</taxon>
        <taxon>Pseudonocardiales</taxon>
        <taxon>Pseudonocardiaceae</taxon>
        <taxon>Kutzneria</taxon>
    </lineage>
</organism>
<dbReference type="InterPro" id="IPR003593">
    <property type="entry name" value="AAA+_ATPase"/>
</dbReference>
<protein>
    <submittedName>
        <fullName evidence="6">Simple sugar transport system ATP-binding protein</fullName>
    </submittedName>
</protein>
<dbReference type="PANTHER" id="PTHR43790:SF9">
    <property type="entry name" value="GALACTOFURANOSE TRANSPORTER ATP-BINDING PROTEIN YTFR"/>
    <property type="match status" value="1"/>
</dbReference>
<evidence type="ECO:0000313" key="7">
    <source>
        <dbReference type="Proteomes" id="UP000256269"/>
    </source>
</evidence>
<keyword evidence="2" id="KW-0677">Repeat</keyword>
<dbReference type="Gene3D" id="3.40.50.300">
    <property type="entry name" value="P-loop containing nucleotide triphosphate hydrolases"/>
    <property type="match status" value="2"/>
</dbReference>
<evidence type="ECO:0000256" key="1">
    <source>
        <dbReference type="ARBA" id="ARBA00022448"/>
    </source>
</evidence>
<evidence type="ECO:0000256" key="4">
    <source>
        <dbReference type="ARBA" id="ARBA00022840"/>
    </source>
</evidence>
<keyword evidence="4 6" id="KW-0067">ATP-binding</keyword>
<name>A0A3E0HDH0_9PSEU</name>
<dbReference type="OrthoDB" id="4973918at2"/>
<accession>A0A3E0HDH0</accession>
<dbReference type="Proteomes" id="UP000256269">
    <property type="component" value="Unassembled WGS sequence"/>
</dbReference>
<keyword evidence="6" id="KW-0762">Sugar transport</keyword>
<dbReference type="Pfam" id="PF00005">
    <property type="entry name" value="ABC_tran"/>
    <property type="match status" value="1"/>
</dbReference>
<dbReference type="GO" id="GO:0005524">
    <property type="term" value="F:ATP binding"/>
    <property type="evidence" value="ECO:0007669"/>
    <property type="project" value="UniProtKB-KW"/>
</dbReference>
<evidence type="ECO:0000256" key="2">
    <source>
        <dbReference type="ARBA" id="ARBA00022737"/>
    </source>
</evidence>
<dbReference type="InterPro" id="IPR017871">
    <property type="entry name" value="ABC_transporter-like_CS"/>
</dbReference>
<feature type="domain" description="ABC transporter" evidence="5">
    <location>
        <begin position="250"/>
        <end position="479"/>
    </location>
</feature>
<sequence length="480" mass="50488">MTVLELCSASRRFPRVQALDRVDLAVRPGEVHALLGENGAGKSTAIRILAGLDHPDPGEVRLDGRAVRFASRTDALRHGIGLVPQTESLVGELTLAENLALAEPHRVVRRRAASRRLREAATTVGVAVDPDVRTRDLGRGQRQLAELVLALAQDARVLLLDEPTAALGPYETRDMFTRLRALAAAGVAVLFITHRLAEVRAVADTVTVLAHGRVAWSGAGSDVDDATLIRTMVGDLPDTPTREPRTAIGAPVLRLAAVSADCGDPIHDLSLDVHAGEVVGVLGVAGNGQRALAEVAAGRVRPAGGTRTETGSVAYVPETRLDGLLPGRAVRWSAVVSRLREPRFARRGVVDRGAVTRFATDLLARHDVRPPDPGLPVLTLSGGNQQKLLVGRELDNGPAAAVLHGPTQGLDVRSAKEILSEIARAAAGGTGVLLVSADPGEVREVADRVVVLSGGRVVGEFPAADFDDALVRRLTAGGDE</sequence>
<dbReference type="InterPro" id="IPR027417">
    <property type="entry name" value="P-loop_NTPase"/>
</dbReference>
<dbReference type="SUPFAM" id="SSF52540">
    <property type="entry name" value="P-loop containing nucleoside triphosphate hydrolases"/>
    <property type="match status" value="2"/>
</dbReference>
<evidence type="ECO:0000256" key="3">
    <source>
        <dbReference type="ARBA" id="ARBA00022741"/>
    </source>
</evidence>
<dbReference type="CDD" id="cd03216">
    <property type="entry name" value="ABC_Carb_Monos_I"/>
    <property type="match status" value="1"/>
</dbReference>
<comment type="caution">
    <text evidence="6">The sequence shown here is derived from an EMBL/GenBank/DDBJ whole genome shotgun (WGS) entry which is preliminary data.</text>
</comment>
<keyword evidence="3" id="KW-0547">Nucleotide-binding</keyword>
<dbReference type="RefSeq" id="WP_116177673.1">
    <property type="nucleotide sequence ID" value="NZ_CP144375.1"/>
</dbReference>
<dbReference type="EMBL" id="QUNO01000010">
    <property type="protein sequence ID" value="REH42897.1"/>
    <property type="molecule type" value="Genomic_DNA"/>
</dbReference>
<dbReference type="PROSITE" id="PS50893">
    <property type="entry name" value="ABC_TRANSPORTER_2"/>
    <property type="match status" value="2"/>
</dbReference>
<evidence type="ECO:0000259" key="5">
    <source>
        <dbReference type="PROSITE" id="PS50893"/>
    </source>
</evidence>
<gene>
    <name evidence="6" type="ORF">BCF44_110402</name>
</gene>
<evidence type="ECO:0000313" key="6">
    <source>
        <dbReference type="EMBL" id="REH42897.1"/>
    </source>
</evidence>
<dbReference type="PROSITE" id="PS00211">
    <property type="entry name" value="ABC_TRANSPORTER_1"/>
    <property type="match status" value="1"/>
</dbReference>
<feature type="domain" description="ABC transporter" evidence="5">
    <location>
        <begin position="4"/>
        <end position="236"/>
    </location>
</feature>
<reference evidence="6 7" key="1">
    <citation type="submission" date="2018-08" db="EMBL/GenBank/DDBJ databases">
        <title>Genomic Encyclopedia of Archaeal and Bacterial Type Strains, Phase II (KMG-II): from individual species to whole genera.</title>
        <authorList>
            <person name="Goeker M."/>
        </authorList>
    </citation>
    <scope>NUCLEOTIDE SEQUENCE [LARGE SCALE GENOMIC DNA]</scope>
    <source>
        <strain evidence="6 7">DSM 45791</strain>
    </source>
</reference>
<dbReference type="InterPro" id="IPR003439">
    <property type="entry name" value="ABC_transporter-like_ATP-bd"/>
</dbReference>
<dbReference type="SMART" id="SM00382">
    <property type="entry name" value="AAA"/>
    <property type="match status" value="1"/>
</dbReference>
<dbReference type="InterPro" id="IPR050107">
    <property type="entry name" value="ABC_carbohydrate_import_ATPase"/>
</dbReference>
<keyword evidence="7" id="KW-1185">Reference proteome</keyword>
<dbReference type="PANTHER" id="PTHR43790">
    <property type="entry name" value="CARBOHYDRATE TRANSPORT ATP-BINDING PROTEIN MG119-RELATED"/>
    <property type="match status" value="1"/>
</dbReference>
<dbReference type="AlphaFoldDB" id="A0A3E0HDH0"/>
<proteinExistence type="predicted"/>